<keyword evidence="2" id="KW-1185">Reference proteome</keyword>
<accession>A0A4R7CEL0</accession>
<proteinExistence type="predicted"/>
<dbReference type="EMBL" id="SNZR01000006">
    <property type="protein sequence ID" value="TDR95320.1"/>
    <property type="molecule type" value="Genomic_DNA"/>
</dbReference>
<dbReference type="RefSeq" id="WP_133767914.1">
    <property type="nucleotide sequence ID" value="NZ_SNZR01000006.1"/>
</dbReference>
<protein>
    <submittedName>
        <fullName evidence="1">Uncharacterized protein</fullName>
    </submittedName>
</protein>
<evidence type="ECO:0000313" key="1">
    <source>
        <dbReference type="EMBL" id="TDR95320.1"/>
    </source>
</evidence>
<reference evidence="1 2" key="1">
    <citation type="submission" date="2019-03" db="EMBL/GenBank/DDBJ databases">
        <title>Genomic Encyclopedia of Type Strains, Phase IV (KMG-IV): sequencing the most valuable type-strain genomes for metagenomic binning, comparative biology and taxonomic classification.</title>
        <authorList>
            <person name="Goeker M."/>
        </authorList>
    </citation>
    <scope>NUCLEOTIDE SEQUENCE [LARGE SCALE GENOMIC DNA]</scope>
    <source>
        <strain evidence="1 2">DSM 25903</strain>
    </source>
</reference>
<name>A0A4R7CEL0_9HYPH</name>
<gene>
    <name evidence="1" type="ORF">EV668_0093</name>
</gene>
<dbReference type="AlphaFoldDB" id="A0A4R7CEL0"/>
<dbReference type="Proteomes" id="UP000295122">
    <property type="component" value="Unassembled WGS sequence"/>
</dbReference>
<comment type="caution">
    <text evidence="1">The sequence shown here is derived from an EMBL/GenBank/DDBJ whole genome shotgun (WGS) entry which is preliminary data.</text>
</comment>
<sequence length="67" mass="7555">MSPDLKREAIRRLLKARRLMEAAIDHYEAGDEFMAEARHLVDEAKDLEAGIQPLPRPVAAVPVEPLH</sequence>
<organism evidence="1 2">
    <name type="scientific">Enterovirga rhinocerotis</name>
    <dbReference type="NCBI Taxonomy" id="1339210"/>
    <lineage>
        <taxon>Bacteria</taxon>
        <taxon>Pseudomonadati</taxon>
        <taxon>Pseudomonadota</taxon>
        <taxon>Alphaproteobacteria</taxon>
        <taxon>Hyphomicrobiales</taxon>
        <taxon>Methylobacteriaceae</taxon>
        <taxon>Enterovirga</taxon>
    </lineage>
</organism>
<evidence type="ECO:0000313" key="2">
    <source>
        <dbReference type="Proteomes" id="UP000295122"/>
    </source>
</evidence>